<protein>
    <submittedName>
        <fullName evidence="2">Uncharacterized protein</fullName>
    </submittedName>
</protein>
<comment type="caution">
    <text evidence="2">The sequence shown here is derived from an EMBL/GenBank/DDBJ whole genome shotgun (WGS) entry which is preliminary data.</text>
</comment>
<dbReference type="AlphaFoldDB" id="A0AAN9HUF6"/>
<organism evidence="2 3">
    <name type="scientific">Crotalaria pallida</name>
    <name type="common">Smooth rattlebox</name>
    <name type="synonym">Crotalaria striata</name>
    <dbReference type="NCBI Taxonomy" id="3830"/>
    <lineage>
        <taxon>Eukaryota</taxon>
        <taxon>Viridiplantae</taxon>
        <taxon>Streptophyta</taxon>
        <taxon>Embryophyta</taxon>
        <taxon>Tracheophyta</taxon>
        <taxon>Spermatophyta</taxon>
        <taxon>Magnoliopsida</taxon>
        <taxon>eudicotyledons</taxon>
        <taxon>Gunneridae</taxon>
        <taxon>Pentapetalae</taxon>
        <taxon>rosids</taxon>
        <taxon>fabids</taxon>
        <taxon>Fabales</taxon>
        <taxon>Fabaceae</taxon>
        <taxon>Papilionoideae</taxon>
        <taxon>50 kb inversion clade</taxon>
        <taxon>genistoids sensu lato</taxon>
        <taxon>core genistoids</taxon>
        <taxon>Crotalarieae</taxon>
        <taxon>Crotalaria</taxon>
    </lineage>
</organism>
<gene>
    <name evidence="2" type="ORF">RIF29_30067</name>
</gene>
<dbReference type="EMBL" id="JAYWIO010000006">
    <property type="protein sequence ID" value="KAK7256613.1"/>
    <property type="molecule type" value="Genomic_DNA"/>
</dbReference>
<proteinExistence type="predicted"/>
<feature type="compositionally biased region" description="Low complexity" evidence="1">
    <location>
        <begin position="28"/>
        <end position="52"/>
    </location>
</feature>
<evidence type="ECO:0000313" key="2">
    <source>
        <dbReference type="EMBL" id="KAK7256613.1"/>
    </source>
</evidence>
<dbReference type="Proteomes" id="UP001372338">
    <property type="component" value="Unassembled WGS sequence"/>
</dbReference>
<name>A0AAN9HUF6_CROPI</name>
<keyword evidence="3" id="KW-1185">Reference proteome</keyword>
<accession>A0AAN9HUF6</accession>
<sequence length="311" mass="35191">MEALSGLHRHHQSPTSSFHYSCPPLTPSPSSSLFLSPPSSSQTSPSIRASSSLSDPPMPNHHNPEPKSPQLLKASTFDQIPQYPEPNSLQILNPLPKVPTFDQNLQSPESNSLHFFDKVPSFATLTAASVFLFLGFCQNGFTYKPMANLPSIVSIQALDDANINLEEFQGGVFDYVETILHMKLKERVSIVHSFKKTKTDYDEAWEVLKAKVSSSSVNFELVKVGFEEILERKKLGCEEGYYVCVLECLERVDEGKISLKGIKFAMDRCERENRDLKHFLRLFNIVVARIRVLEEDMVCALKYFQELEKEE</sequence>
<evidence type="ECO:0000313" key="3">
    <source>
        <dbReference type="Proteomes" id="UP001372338"/>
    </source>
</evidence>
<evidence type="ECO:0000256" key="1">
    <source>
        <dbReference type="SAM" id="MobiDB-lite"/>
    </source>
</evidence>
<feature type="region of interest" description="Disordered" evidence="1">
    <location>
        <begin position="1"/>
        <end position="70"/>
    </location>
</feature>
<reference evidence="2 3" key="1">
    <citation type="submission" date="2024-01" db="EMBL/GenBank/DDBJ databases">
        <title>The genomes of 5 underutilized Papilionoideae crops provide insights into root nodulation and disease resistanc.</title>
        <authorList>
            <person name="Yuan L."/>
        </authorList>
    </citation>
    <scope>NUCLEOTIDE SEQUENCE [LARGE SCALE GENOMIC DNA]</scope>
    <source>
        <strain evidence="2">ZHUSHIDOU_FW_LH</strain>
        <tissue evidence="2">Leaf</tissue>
    </source>
</reference>